<dbReference type="EMBL" id="ML976617">
    <property type="protein sequence ID" value="KAF1844303.1"/>
    <property type="molecule type" value="Genomic_DNA"/>
</dbReference>
<accession>A0A9P4GE50</accession>
<keyword evidence="2" id="KW-1185">Reference proteome</keyword>
<evidence type="ECO:0000313" key="1">
    <source>
        <dbReference type="EMBL" id="KAF1844303.1"/>
    </source>
</evidence>
<reference evidence="1" key="1">
    <citation type="submission" date="2020-01" db="EMBL/GenBank/DDBJ databases">
        <authorList>
            <consortium name="DOE Joint Genome Institute"/>
            <person name="Haridas S."/>
            <person name="Albert R."/>
            <person name="Binder M."/>
            <person name="Bloem J."/>
            <person name="Labutti K."/>
            <person name="Salamov A."/>
            <person name="Andreopoulos B."/>
            <person name="Baker S.E."/>
            <person name="Barry K."/>
            <person name="Bills G."/>
            <person name="Bluhm B.H."/>
            <person name="Cannon C."/>
            <person name="Castanera R."/>
            <person name="Culley D.E."/>
            <person name="Daum C."/>
            <person name="Ezra D."/>
            <person name="Gonzalez J.B."/>
            <person name="Henrissat B."/>
            <person name="Kuo A."/>
            <person name="Liang C."/>
            <person name="Lipzen A."/>
            <person name="Lutzoni F."/>
            <person name="Magnuson J."/>
            <person name="Mondo S."/>
            <person name="Nolan M."/>
            <person name="Ohm R."/>
            <person name="Pangilinan J."/>
            <person name="Park H.-J."/>
            <person name="Ramirez L."/>
            <person name="Alfaro M."/>
            <person name="Sun H."/>
            <person name="Tritt A."/>
            <person name="Yoshinaga Y."/>
            <person name="Zwiers L.-H."/>
            <person name="Turgeon B.G."/>
            <person name="Goodwin S.B."/>
            <person name="Spatafora J.W."/>
            <person name="Crous P.W."/>
            <person name="Grigoriev I.V."/>
        </authorList>
    </citation>
    <scope>NUCLEOTIDE SEQUENCE</scope>
    <source>
        <strain evidence="1">CBS 394.84</strain>
    </source>
</reference>
<name>A0A9P4GE50_9PLEO</name>
<sequence>MLASLLTISFNACPPPSVSFPSNQGGIFSRLVSGKAHLPASDACMSTSILSSSTAGSCSKSLPIAAEAAFGRLFAVLGA</sequence>
<comment type="caution">
    <text evidence="1">The sequence shown here is derived from an EMBL/GenBank/DDBJ whole genome shotgun (WGS) entry which is preliminary data.</text>
</comment>
<evidence type="ECO:0000313" key="2">
    <source>
        <dbReference type="Proteomes" id="UP000800039"/>
    </source>
</evidence>
<dbReference type="RefSeq" id="XP_040786866.1">
    <property type="nucleotide sequence ID" value="XM_040926890.1"/>
</dbReference>
<organism evidence="1 2">
    <name type="scientific">Cucurbitaria berberidis CBS 394.84</name>
    <dbReference type="NCBI Taxonomy" id="1168544"/>
    <lineage>
        <taxon>Eukaryota</taxon>
        <taxon>Fungi</taxon>
        <taxon>Dikarya</taxon>
        <taxon>Ascomycota</taxon>
        <taxon>Pezizomycotina</taxon>
        <taxon>Dothideomycetes</taxon>
        <taxon>Pleosporomycetidae</taxon>
        <taxon>Pleosporales</taxon>
        <taxon>Pleosporineae</taxon>
        <taxon>Cucurbitariaceae</taxon>
        <taxon>Cucurbitaria</taxon>
    </lineage>
</organism>
<proteinExistence type="predicted"/>
<dbReference type="Proteomes" id="UP000800039">
    <property type="component" value="Unassembled WGS sequence"/>
</dbReference>
<protein>
    <submittedName>
        <fullName evidence="1">Uncharacterized protein</fullName>
    </submittedName>
</protein>
<gene>
    <name evidence="1" type="ORF">K460DRAFT_161883</name>
</gene>
<dbReference type="GeneID" id="63844142"/>
<dbReference type="AlphaFoldDB" id="A0A9P4GE50"/>